<name>A0A8T9B5H6_9HELO</name>
<dbReference type="OrthoDB" id="10249920at2759"/>
<dbReference type="GO" id="GO:0080041">
    <property type="term" value="F:ADP-ribose pyrophosphohydrolase activity"/>
    <property type="evidence" value="ECO:0007669"/>
    <property type="project" value="TreeGrafter"/>
</dbReference>
<keyword evidence="2 3" id="KW-0378">Hydrolase</keyword>
<accession>A0A8T9B5H6</accession>
<dbReference type="PANTHER" id="PTHR11839">
    <property type="entry name" value="UDP/ADP-SUGAR PYROPHOSPHATASE"/>
    <property type="match status" value="1"/>
</dbReference>
<sequence>MTKEQLLAHLDWFGPKRIGFVKFLADVRNEQNEDDYLPGIVFLRGGSVAILMILQPTGSEHERYVVMVDQARIPAATLSFLEIPAGMLEGNDFKGTAATERKKETGLEIMTSELKNMTDLALHESAISSDLQRAMYLSPGGSVVFLFFSSASSPVSDAELGNLHAPSSSLIVLTSILTFLCKRNEPTRPSPPHRSLCYICAFISSYQDVPIRS</sequence>
<evidence type="ECO:0000256" key="1">
    <source>
        <dbReference type="ARBA" id="ARBA00001946"/>
    </source>
</evidence>
<reference evidence="3 4" key="1">
    <citation type="submission" date="2018-05" db="EMBL/GenBank/DDBJ databases">
        <title>Whole genome sequencing for identification of molecular markers to develop diagnostic detection tools for the regulated plant pathogen Lachnellula willkommii.</title>
        <authorList>
            <person name="Giroux E."/>
            <person name="Bilodeau G."/>
        </authorList>
    </citation>
    <scope>NUCLEOTIDE SEQUENCE [LARGE SCALE GENOMIC DNA]</scope>
    <source>
        <strain evidence="3 4">CBS 203.66</strain>
    </source>
</reference>
<comment type="cofactor">
    <cofactor evidence="1">
        <name>Mg(2+)</name>
        <dbReference type="ChEBI" id="CHEBI:18420"/>
    </cofactor>
</comment>
<proteinExistence type="predicted"/>
<dbReference type="GO" id="GO:0019693">
    <property type="term" value="P:ribose phosphate metabolic process"/>
    <property type="evidence" value="ECO:0007669"/>
    <property type="project" value="TreeGrafter"/>
</dbReference>
<comment type="caution">
    <text evidence="3">The sequence shown here is derived from an EMBL/GenBank/DDBJ whole genome shotgun (WGS) entry which is preliminary data.</text>
</comment>
<dbReference type="Gene3D" id="3.90.79.10">
    <property type="entry name" value="Nucleoside Triphosphate Pyrophosphohydrolase"/>
    <property type="match status" value="1"/>
</dbReference>
<evidence type="ECO:0000256" key="2">
    <source>
        <dbReference type="ARBA" id="ARBA00022801"/>
    </source>
</evidence>
<protein>
    <submittedName>
        <fullName evidence="3">Nudix hydrolase 14-like protein</fullName>
    </submittedName>
</protein>
<dbReference type="Proteomes" id="UP000469559">
    <property type="component" value="Unassembled WGS sequence"/>
</dbReference>
<dbReference type="EMBL" id="QGMF01000534">
    <property type="protein sequence ID" value="TVY15250.1"/>
    <property type="molecule type" value="Genomic_DNA"/>
</dbReference>
<keyword evidence="4" id="KW-1185">Reference proteome</keyword>
<organism evidence="3 4">
    <name type="scientific">Lachnellula arida</name>
    <dbReference type="NCBI Taxonomy" id="1316785"/>
    <lineage>
        <taxon>Eukaryota</taxon>
        <taxon>Fungi</taxon>
        <taxon>Dikarya</taxon>
        <taxon>Ascomycota</taxon>
        <taxon>Pezizomycotina</taxon>
        <taxon>Leotiomycetes</taxon>
        <taxon>Helotiales</taxon>
        <taxon>Lachnaceae</taxon>
        <taxon>Lachnellula</taxon>
    </lineage>
</organism>
<dbReference type="GO" id="GO:0080042">
    <property type="term" value="F:ADP-glucose pyrophosphohydrolase activity"/>
    <property type="evidence" value="ECO:0007669"/>
    <property type="project" value="TreeGrafter"/>
</dbReference>
<evidence type="ECO:0000313" key="4">
    <source>
        <dbReference type="Proteomes" id="UP000469559"/>
    </source>
</evidence>
<dbReference type="AlphaFoldDB" id="A0A8T9B5H6"/>
<gene>
    <name evidence="3" type="primary">NUDT14_1</name>
    <name evidence="3" type="ORF">LARI1_G008716</name>
</gene>
<dbReference type="PANTHER" id="PTHR11839:SF18">
    <property type="entry name" value="NUDIX HYDROLASE DOMAIN-CONTAINING PROTEIN"/>
    <property type="match status" value="1"/>
</dbReference>
<dbReference type="GO" id="GO:0006753">
    <property type="term" value="P:nucleoside phosphate metabolic process"/>
    <property type="evidence" value="ECO:0007669"/>
    <property type="project" value="TreeGrafter"/>
</dbReference>
<evidence type="ECO:0000313" key="3">
    <source>
        <dbReference type="EMBL" id="TVY15250.1"/>
    </source>
</evidence>